<name>A0A6J4NLM6_9ACTN</name>
<sequence length="41" mass="4538">MPDRSERGRQDPQAASSVYEGGRVDPGQPLKHARLGFVESR</sequence>
<feature type="compositionally biased region" description="Basic and acidic residues" evidence="1">
    <location>
        <begin position="1"/>
        <end position="10"/>
    </location>
</feature>
<gene>
    <name evidence="2" type="ORF">AVDCRST_MAG75-1561</name>
</gene>
<accession>A0A6J4NLM6</accession>
<evidence type="ECO:0000313" key="2">
    <source>
        <dbReference type="EMBL" id="CAA9390912.1"/>
    </source>
</evidence>
<feature type="region of interest" description="Disordered" evidence="1">
    <location>
        <begin position="1"/>
        <end position="41"/>
    </location>
</feature>
<dbReference type="AlphaFoldDB" id="A0A6J4NLM6"/>
<reference evidence="2" key="1">
    <citation type="submission" date="2020-02" db="EMBL/GenBank/DDBJ databases">
        <authorList>
            <person name="Meier V. D."/>
        </authorList>
    </citation>
    <scope>NUCLEOTIDE SEQUENCE</scope>
    <source>
        <strain evidence="2">AVDCRST_MAG75</strain>
    </source>
</reference>
<proteinExistence type="predicted"/>
<dbReference type="EMBL" id="CADCUO010000090">
    <property type="protein sequence ID" value="CAA9390912.1"/>
    <property type="molecule type" value="Genomic_DNA"/>
</dbReference>
<protein>
    <submittedName>
        <fullName evidence="2">Uncharacterized protein</fullName>
    </submittedName>
</protein>
<organism evidence="2">
    <name type="scientific">uncultured Propionibacteriaceae bacterium</name>
    <dbReference type="NCBI Taxonomy" id="257457"/>
    <lineage>
        <taxon>Bacteria</taxon>
        <taxon>Bacillati</taxon>
        <taxon>Actinomycetota</taxon>
        <taxon>Actinomycetes</taxon>
        <taxon>Propionibacteriales</taxon>
        <taxon>Propionibacteriaceae</taxon>
        <taxon>environmental samples</taxon>
    </lineage>
</organism>
<evidence type="ECO:0000256" key="1">
    <source>
        <dbReference type="SAM" id="MobiDB-lite"/>
    </source>
</evidence>